<reference evidence="2 3" key="1">
    <citation type="submission" date="2019-07" db="EMBL/GenBank/DDBJ databases">
        <title>WGS assembly of Gossypium tomentosum.</title>
        <authorList>
            <person name="Chen Z.J."/>
            <person name="Sreedasyam A."/>
            <person name="Ando A."/>
            <person name="Song Q."/>
            <person name="De L."/>
            <person name="Hulse-Kemp A."/>
            <person name="Ding M."/>
            <person name="Ye W."/>
            <person name="Kirkbride R."/>
            <person name="Jenkins J."/>
            <person name="Plott C."/>
            <person name="Lovell J."/>
            <person name="Lin Y.-M."/>
            <person name="Vaughn R."/>
            <person name="Liu B."/>
            <person name="Li W."/>
            <person name="Simpson S."/>
            <person name="Scheffler B."/>
            <person name="Saski C."/>
            <person name="Grover C."/>
            <person name="Hu G."/>
            <person name="Conover J."/>
            <person name="Carlson J."/>
            <person name="Shu S."/>
            <person name="Boston L."/>
            <person name="Williams M."/>
            <person name="Peterson D."/>
            <person name="Mcgee K."/>
            <person name="Jones D."/>
            <person name="Wendel J."/>
            <person name="Stelly D."/>
            <person name="Grimwood J."/>
            <person name="Schmutz J."/>
        </authorList>
    </citation>
    <scope>NUCLEOTIDE SEQUENCE [LARGE SCALE GENOMIC DNA]</scope>
    <source>
        <strain evidence="2">7179.01</strain>
    </source>
</reference>
<dbReference type="Proteomes" id="UP000322667">
    <property type="component" value="Chromosome A07"/>
</dbReference>
<evidence type="ECO:0000313" key="2">
    <source>
        <dbReference type="EMBL" id="TYI20105.1"/>
    </source>
</evidence>
<feature type="domain" description="Reverse transcriptase zinc-binding" evidence="1">
    <location>
        <begin position="28"/>
        <end position="117"/>
    </location>
</feature>
<accession>A0A5D2PXZ3</accession>
<organism evidence="2 3">
    <name type="scientific">Gossypium tomentosum</name>
    <name type="common">Hawaiian cotton</name>
    <name type="synonym">Gossypium sandvicense</name>
    <dbReference type="NCBI Taxonomy" id="34277"/>
    <lineage>
        <taxon>Eukaryota</taxon>
        <taxon>Viridiplantae</taxon>
        <taxon>Streptophyta</taxon>
        <taxon>Embryophyta</taxon>
        <taxon>Tracheophyta</taxon>
        <taxon>Spermatophyta</taxon>
        <taxon>Magnoliopsida</taxon>
        <taxon>eudicotyledons</taxon>
        <taxon>Gunneridae</taxon>
        <taxon>Pentapetalae</taxon>
        <taxon>rosids</taxon>
        <taxon>malvids</taxon>
        <taxon>Malvales</taxon>
        <taxon>Malvaceae</taxon>
        <taxon>Malvoideae</taxon>
        <taxon>Gossypium</taxon>
    </lineage>
</organism>
<name>A0A5D2PXZ3_GOSTO</name>
<dbReference type="EMBL" id="CM017616">
    <property type="protein sequence ID" value="TYI20105.1"/>
    <property type="molecule type" value="Genomic_DNA"/>
</dbReference>
<sequence length="336" mass="38898">MENPSEIADFHPICLDQLLWAHDIKGEFSVKQLSKLLLERDGDDSIFVFDRIWKLKVPPKVRNFIWLLAIDRVPTKDFLIKRGVKIRTILNVCPWCNRELKRTDHLFFKCNFIAGFWRRIFNWWDVRWKEVNNFEEFYSSCFKVKFVGSCKSLWLIAIARSLLSMATLIFHSKMRALLWVGAAFEEYMIQERLWWFCPYKCSLSKSGSRGWCYPPHGWLKFNAGGTASEGASGCGGVMRDEEGSVRVFFSGPYYALGAVITALDIFIEIGWKGGSLIILDKKRRSWSKQATFADLERRIAYVGKISFSIANLNSNEMAETLATAGMSRPCLFKAWW</sequence>
<proteinExistence type="predicted"/>
<evidence type="ECO:0000313" key="3">
    <source>
        <dbReference type="Proteomes" id="UP000322667"/>
    </source>
</evidence>
<keyword evidence="3" id="KW-1185">Reference proteome</keyword>
<gene>
    <name evidence="2" type="ORF">ES332_A07G212600v1</name>
</gene>
<dbReference type="Pfam" id="PF13966">
    <property type="entry name" value="zf-RVT"/>
    <property type="match status" value="1"/>
</dbReference>
<dbReference type="InterPro" id="IPR026960">
    <property type="entry name" value="RVT-Znf"/>
</dbReference>
<dbReference type="AlphaFoldDB" id="A0A5D2PXZ3"/>
<evidence type="ECO:0000259" key="1">
    <source>
        <dbReference type="Pfam" id="PF13966"/>
    </source>
</evidence>
<protein>
    <recommendedName>
        <fullName evidence="1">Reverse transcriptase zinc-binding domain-containing protein</fullName>
    </recommendedName>
</protein>